<reference evidence="2 3" key="1">
    <citation type="journal article" date="2023" name="Plants (Basel)">
        <title>Bridging the Gap: Combining Genomics and Transcriptomics Approaches to Understand Stylosanthes scabra, an Orphan Legume from the Brazilian Caatinga.</title>
        <authorList>
            <person name="Ferreira-Neto J.R.C."/>
            <person name="da Silva M.D."/>
            <person name="Binneck E."/>
            <person name="de Melo N.F."/>
            <person name="da Silva R.H."/>
            <person name="de Melo A.L.T.M."/>
            <person name="Pandolfi V."/>
            <person name="Bustamante F.O."/>
            <person name="Brasileiro-Vidal A.C."/>
            <person name="Benko-Iseppon A.M."/>
        </authorList>
    </citation>
    <scope>NUCLEOTIDE SEQUENCE [LARGE SCALE GENOMIC DNA]</scope>
    <source>
        <tissue evidence="2">Leaves</tissue>
    </source>
</reference>
<feature type="compositionally biased region" description="Basic and acidic residues" evidence="1">
    <location>
        <begin position="106"/>
        <end position="118"/>
    </location>
</feature>
<keyword evidence="3" id="KW-1185">Reference proteome</keyword>
<evidence type="ECO:0000313" key="2">
    <source>
        <dbReference type="EMBL" id="MED6147355.1"/>
    </source>
</evidence>
<protein>
    <submittedName>
        <fullName evidence="2">Uncharacterized protein</fullName>
    </submittedName>
</protein>
<feature type="compositionally biased region" description="Polar residues" evidence="1">
    <location>
        <begin position="131"/>
        <end position="144"/>
    </location>
</feature>
<accession>A0ABU6TFQ2</accession>
<name>A0ABU6TFQ2_9FABA</name>
<sequence length="163" mass="18096">PCGAITTRLSLSNVHVSVAFGMLDIVQEWKANKSWLPKERVDAIVDDAEKLKNWLEEKETEQKKVSGFSTPAFTSEEVLLKVFDLQNKVSSVNRIPKPKPKIQKPVKNETESKGHDSGDSNSTSTDREQSGDSSEGTSNESPDNSEVPIDEKNDKQTEAHDEL</sequence>
<dbReference type="EMBL" id="JASCZI010090874">
    <property type="protein sequence ID" value="MED6147355.1"/>
    <property type="molecule type" value="Genomic_DNA"/>
</dbReference>
<evidence type="ECO:0000313" key="3">
    <source>
        <dbReference type="Proteomes" id="UP001341840"/>
    </source>
</evidence>
<feature type="compositionally biased region" description="Basic and acidic residues" evidence="1">
    <location>
        <begin position="149"/>
        <end position="163"/>
    </location>
</feature>
<gene>
    <name evidence="2" type="ORF">PIB30_043413</name>
</gene>
<feature type="region of interest" description="Disordered" evidence="1">
    <location>
        <begin position="90"/>
        <end position="163"/>
    </location>
</feature>
<evidence type="ECO:0000256" key="1">
    <source>
        <dbReference type="SAM" id="MobiDB-lite"/>
    </source>
</evidence>
<comment type="caution">
    <text evidence="2">The sequence shown here is derived from an EMBL/GenBank/DDBJ whole genome shotgun (WGS) entry which is preliminary data.</text>
</comment>
<dbReference type="Proteomes" id="UP001341840">
    <property type="component" value="Unassembled WGS sequence"/>
</dbReference>
<proteinExistence type="predicted"/>
<feature type="non-terminal residue" evidence="2">
    <location>
        <position position="1"/>
    </location>
</feature>
<organism evidence="2 3">
    <name type="scientific">Stylosanthes scabra</name>
    <dbReference type="NCBI Taxonomy" id="79078"/>
    <lineage>
        <taxon>Eukaryota</taxon>
        <taxon>Viridiplantae</taxon>
        <taxon>Streptophyta</taxon>
        <taxon>Embryophyta</taxon>
        <taxon>Tracheophyta</taxon>
        <taxon>Spermatophyta</taxon>
        <taxon>Magnoliopsida</taxon>
        <taxon>eudicotyledons</taxon>
        <taxon>Gunneridae</taxon>
        <taxon>Pentapetalae</taxon>
        <taxon>rosids</taxon>
        <taxon>fabids</taxon>
        <taxon>Fabales</taxon>
        <taxon>Fabaceae</taxon>
        <taxon>Papilionoideae</taxon>
        <taxon>50 kb inversion clade</taxon>
        <taxon>dalbergioids sensu lato</taxon>
        <taxon>Dalbergieae</taxon>
        <taxon>Pterocarpus clade</taxon>
        <taxon>Stylosanthes</taxon>
    </lineage>
</organism>